<evidence type="ECO:0000259" key="2">
    <source>
        <dbReference type="PROSITE" id="PS51898"/>
    </source>
</evidence>
<dbReference type="PANTHER" id="PTHR30349">
    <property type="entry name" value="PHAGE INTEGRASE-RELATED"/>
    <property type="match status" value="1"/>
</dbReference>
<dbReference type="EMBL" id="FZOW01000003">
    <property type="protein sequence ID" value="SNS55116.1"/>
    <property type="molecule type" value="Genomic_DNA"/>
</dbReference>
<evidence type="ECO:0000313" key="3">
    <source>
        <dbReference type="EMBL" id="SNS55116.1"/>
    </source>
</evidence>
<dbReference type="CDD" id="cd01189">
    <property type="entry name" value="INT_ICEBs1_C_like"/>
    <property type="match status" value="1"/>
</dbReference>
<evidence type="ECO:0000313" key="4">
    <source>
        <dbReference type="Proteomes" id="UP000198327"/>
    </source>
</evidence>
<sequence>MRDIEFLRRRLSVHDNAVQLGVNHAEGLTKSRRSRSVPVPQFILDELAQQCEGKSLDGLVFPGPDGRYLPRPKSDGGWFVGAVKRSGVQKITPHDLRHTTASLAVSAGVNVLALARMLGHTSAKVTLDTYADLFDTDLDAVAVTMNEAYSPESVAKLWPAGVL</sequence>
<dbReference type="Gene3D" id="1.10.443.10">
    <property type="entry name" value="Intergrase catalytic core"/>
    <property type="match status" value="1"/>
</dbReference>
<dbReference type="InterPro" id="IPR013762">
    <property type="entry name" value="Integrase-like_cat_sf"/>
</dbReference>
<dbReference type="Proteomes" id="UP000198327">
    <property type="component" value="Unassembled WGS sequence"/>
</dbReference>
<dbReference type="InterPro" id="IPR050090">
    <property type="entry name" value="Tyrosine_recombinase_XerCD"/>
</dbReference>
<dbReference type="GO" id="GO:0003677">
    <property type="term" value="F:DNA binding"/>
    <property type="evidence" value="ECO:0007669"/>
    <property type="project" value="InterPro"/>
</dbReference>
<keyword evidence="1" id="KW-0233">DNA recombination</keyword>
<dbReference type="GO" id="GO:0006310">
    <property type="term" value="P:DNA recombination"/>
    <property type="evidence" value="ECO:0007669"/>
    <property type="project" value="UniProtKB-KW"/>
</dbReference>
<dbReference type="InterPro" id="IPR011010">
    <property type="entry name" value="DNA_brk_join_enz"/>
</dbReference>
<evidence type="ECO:0000256" key="1">
    <source>
        <dbReference type="ARBA" id="ARBA00023172"/>
    </source>
</evidence>
<dbReference type="GO" id="GO:0015074">
    <property type="term" value="P:DNA integration"/>
    <property type="evidence" value="ECO:0007669"/>
    <property type="project" value="InterPro"/>
</dbReference>
<dbReference type="InterPro" id="IPR002104">
    <property type="entry name" value="Integrase_catalytic"/>
</dbReference>
<dbReference type="Pfam" id="PF00589">
    <property type="entry name" value="Phage_integrase"/>
    <property type="match status" value="1"/>
</dbReference>
<dbReference type="AlphaFoldDB" id="A0A239FDW2"/>
<organism evidence="3 4">
    <name type="scientific">Rhodococcoides kyotonense</name>
    <dbReference type="NCBI Taxonomy" id="398843"/>
    <lineage>
        <taxon>Bacteria</taxon>
        <taxon>Bacillati</taxon>
        <taxon>Actinomycetota</taxon>
        <taxon>Actinomycetes</taxon>
        <taxon>Mycobacteriales</taxon>
        <taxon>Nocardiaceae</taxon>
        <taxon>Rhodococcoides</taxon>
    </lineage>
</organism>
<dbReference type="PANTHER" id="PTHR30349:SF64">
    <property type="entry name" value="PROPHAGE INTEGRASE INTD-RELATED"/>
    <property type="match status" value="1"/>
</dbReference>
<protein>
    <submittedName>
        <fullName evidence="3">Phage integrase family protein</fullName>
    </submittedName>
</protein>
<proteinExistence type="predicted"/>
<gene>
    <name evidence="3" type="ORF">SAMN05421642_103249</name>
</gene>
<feature type="domain" description="Tyr recombinase" evidence="2">
    <location>
        <begin position="1"/>
        <end position="143"/>
    </location>
</feature>
<accession>A0A239FDW2</accession>
<reference evidence="4" key="1">
    <citation type="submission" date="2017-06" db="EMBL/GenBank/DDBJ databases">
        <authorList>
            <person name="Varghese N."/>
            <person name="Submissions S."/>
        </authorList>
    </citation>
    <scope>NUCLEOTIDE SEQUENCE [LARGE SCALE GENOMIC DNA]</scope>
    <source>
        <strain evidence="4">JCM 23211</strain>
    </source>
</reference>
<keyword evidence="4" id="KW-1185">Reference proteome</keyword>
<dbReference type="PROSITE" id="PS51898">
    <property type="entry name" value="TYR_RECOMBINASE"/>
    <property type="match status" value="1"/>
</dbReference>
<name>A0A239FDW2_9NOCA</name>
<dbReference type="SUPFAM" id="SSF56349">
    <property type="entry name" value="DNA breaking-rejoining enzymes"/>
    <property type="match status" value="1"/>
</dbReference>